<dbReference type="EMBL" id="CP002049">
    <property type="protein sequence ID" value="ADI13161.1"/>
    <property type="molecule type" value="Genomic_DNA"/>
</dbReference>
<organism evidence="1 2">
    <name type="scientific">Truepera radiovictrix (strain DSM 17093 / CIP 108686 / LMG 22925 / RQ-24)</name>
    <dbReference type="NCBI Taxonomy" id="649638"/>
    <lineage>
        <taxon>Bacteria</taxon>
        <taxon>Thermotogati</taxon>
        <taxon>Deinococcota</taxon>
        <taxon>Deinococci</taxon>
        <taxon>Trueperales</taxon>
        <taxon>Trueperaceae</taxon>
        <taxon>Truepera</taxon>
    </lineage>
</organism>
<evidence type="ECO:0008006" key="3">
    <source>
        <dbReference type="Google" id="ProtNLM"/>
    </source>
</evidence>
<protein>
    <recommendedName>
        <fullName evidence="3">PD-(D/E)XK endonuclease-like domain-containing protein</fullName>
    </recommendedName>
</protein>
<reference evidence="2" key="1">
    <citation type="submission" date="2010-05" db="EMBL/GenBank/DDBJ databases">
        <title>The complete genome of Truepera radiovictris DSM 17093.</title>
        <authorList>
            <consortium name="US DOE Joint Genome Institute (JGI-PGF)"/>
            <person name="Lucas S."/>
            <person name="Copeland A."/>
            <person name="Lapidus A."/>
            <person name="Glavina del Rio T."/>
            <person name="Dalin E."/>
            <person name="Tice H."/>
            <person name="Bruce D."/>
            <person name="Goodwin L."/>
            <person name="Pitluck S."/>
            <person name="Kyrpides N."/>
            <person name="Mavromatis K."/>
            <person name="Ovchinnikova G."/>
            <person name="Munk A.C."/>
            <person name="Detter J.C."/>
            <person name="Han C."/>
            <person name="Tapia R."/>
            <person name="Land M."/>
            <person name="Hauser L."/>
            <person name="Markowitz V."/>
            <person name="Cheng J.-F."/>
            <person name="Hugenholtz P."/>
            <person name="Woyke T."/>
            <person name="Wu D."/>
            <person name="Tindall B."/>
            <person name="Pomrenke H.G."/>
            <person name="Brambilla E."/>
            <person name="Klenk H.-P."/>
            <person name="Eisen J.A."/>
        </authorList>
    </citation>
    <scope>NUCLEOTIDE SEQUENCE [LARGE SCALE GENOMIC DNA]</scope>
    <source>
        <strain evidence="2">DSM 17093 / CIP 108686 / LMG 22925 / RQ-24</strain>
    </source>
</reference>
<name>D7CWS0_TRURR</name>
<evidence type="ECO:0000313" key="2">
    <source>
        <dbReference type="Proteomes" id="UP000000379"/>
    </source>
</evidence>
<gene>
    <name evidence="1" type="ordered locus">Trad_0018</name>
</gene>
<dbReference type="KEGG" id="tra:Trad_0018"/>
<dbReference type="SUPFAM" id="SSF52540">
    <property type="entry name" value="P-loop containing nucleoside triphosphate hydrolases"/>
    <property type="match status" value="1"/>
</dbReference>
<proteinExistence type="predicted"/>
<dbReference type="HOGENOM" id="CLU_359743_0_0_0"/>
<keyword evidence="2" id="KW-1185">Reference proteome</keyword>
<dbReference type="Proteomes" id="UP000000379">
    <property type="component" value="Chromosome"/>
</dbReference>
<dbReference type="OrthoDB" id="28866at2"/>
<sequence>MTASFRLLLGPPGSGRTTRLLARARAATAAGQRVWWVGLPGQRTDLYRRAAATGGVMGLEFLSAQQVFYRLLARALTLKPLVVGTARVALVGEALKQVAGELPAPGEARLFTRAVAEAKRFGVAWSDLPAADREAERFRAVYRAYEAIKGERWDYDDFRREALGLARAGRAQPEAQLIVVDGFRELGPLELELYRALAQRCADPPEVWLSLPEAVPGLTPEELGGAERLPRRPNAVAVYAAPNPVAEARWVLRALKRDLAAGAEPRSLAVVLPEREVRAFRALADEYGVPLADETPKSLAELPGGQLLVNLLELPDYPTPARLLALPELEALAKAALAARVAGREALEALAHEQGLAGPLRAWLTRLEAPTSELEWARDLLYSLPELGGGVAPRFVDAAMERAKEAASLAKGAQFRAWWAALLRETRLKPPAGGGVPLLSATLASGRRFRRVYLMRALEGAYGTGEAEDYFFPEELRRPLGERAPQLPKRFGGRDAALFAELLTRGDEVVVTFPEADQGGPRVAEPALTPCAAQPLPQLPAGSAVELGVRHTFTPCEARAERPLRVGRTDVQALVRFERCAFRFWAERFVVREDPPWWRALVAELRALGRLSEVRLKLLQTRFPAAAPWLAAHGERLYELTFGVVLPTGGVGPVARLDAAGRTGREVQLYTFTEPGRPWGAAEARAWVEARDRLRELWAAAHLFEAHGVTRVHLFLWPVLGQPVAVYEGGIAAPTRAMRARQARVAQLYARLSSGDRSAKPGYGCRDCEVFDLCREGTR</sequence>
<dbReference type="STRING" id="649638.Trad_0018"/>
<accession>D7CWS0</accession>
<evidence type="ECO:0000313" key="1">
    <source>
        <dbReference type="EMBL" id="ADI13161.1"/>
    </source>
</evidence>
<reference evidence="1 2" key="2">
    <citation type="journal article" date="2011" name="Stand. Genomic Sci.">
        <title>Complete genome sequence of Truepera radiovictrix type strain (RQ-24).</title>
        <authorList>
            <person name="Ivanova N."/>
            <person name="Rohde C."/>
            <person name="Munk C."/>
            <person name="Nolan M."/>
            <person name="Lucas S."/>
            <person name="Del Rio T.G."/>
            <person name="Tice H."/>
            <person name="Deshpande S."/>
            <person name="Cheng J.F."/>
            <person name="Tapia R."/>
            <person name="Han C."/>
            <person name="Goodwin L."/>
            <person name="Pitluck S."/>
            <person name="Liolios K."/>
            <person name="Mavromatis K."/>
            <person name="Mikhailova N."/>
            <person name="Pati A."/>
            <person name="Chen A."/>
            <person name="Palaniappan K."/>
            <person name="Land M."/>
            <person name="Hauser L."/>
            <person name="Chang Y.J."/>
            <person name="Jeffries C.D."/>
            <person name="Brambilla E."/>
            <person name="Rohde M."/>
            <person name="Goker M."/>
            <person name="Tindall B.J."/>
            <person name="Woyke T."/>
            <person name="Bristow J."/>
            <person name="Eisen J.A."/>
            <person name="Markowitz V."/>
            <person name="Hugenholtz P."/>
            <person name="Kyrpides N.C."/>
            <person name="Klenk H.P."/>
            <person name="Lapidus A."/>
        </authorList>
    </citation>
    <scope>NUCLEOTIDE SEQUENCE [LARGE SCALE GENOMIC DNA]</scope>
    <source>
        <strain evidence="2">DSM 17093 / CIP 108686 / LMG 22925 / RQ-24</strain>
    </source>
</reference>
<dbReference type="RefSeq" id="WP_013176541.1">
    <property type="nucleotide sequence ID" value="NC_014221.1"/>
</dbReference>
<dbReference type="InterPro" id="IPR027417">
    <property type="entry name" value="P-loop_NTPase"/>
</dbReference>
<dbReference type="eggNOG" id="COG0210">
    <property type="taxonomic scope" value="Bacteria"/>
</dbReference>
<dbReference type="AlphaFoldDB" id="D7CWS0"/>